<organism evidence="1 2">
    <name type="scientific">Nocardia rhamnosiphila</name>
    <dbReference type="NCBI Taxonomy" id="426716"/>
    <lineage>
        <taxon>Bacteria</taxon>
        <taxon>Bacillati</taxon>
        <taxon>Actinomycetota</taxon>
        <taxon>Actinomycetes</taxon>
        <taxon>Mycobacteriales</taxon>
        <taxon>Nocardiaceae</taxon>
        <taxon>Nocardia</taxon>
    </lineage>
</organism>
<protein>
    <submittedName>
        <fullName evidence="1">Uncharacterized protein</fullName>
    </submittedName>
</protein>
<comment type="caution">
    <text evidence="1">The sequence shown here is derived from an EMBL/GenBank/DDBJ whole genome shotgun (WGS) entry which is preliminary data.</text>
</comment>
<accession>A0ABV2WYX0</accession>
<dbReference type="Proteomes" id="UP001550628">
    <property type="component" value="Unassembled WGS sequence"/>
</dbReference>
<name>A0ABV2WYX0_9NOCA</name>
<dbReference type="RefSeq" id="WP_356959467.1">
    <property type="nucleotide sequence ID" value="NZ_JBEYBD010000029.1"/>
</dbReference>
<proteinExistence type="predicted"/>
<dbReference type="EMBL" id="JBEYBF010000032">
    <property type="protein sequence ID" value="MEU1956097.1"/>
    <property type="molecule type" value="Genomic_DNA"/>
</dbReference>
<keyword evidence="2" id="KW-1185">Reference proteome</keyword>
<reference evidence="1 2" key="1">
    <citation type="submission" date="2024-06" db="EMBL/GenBank/DDBJ databases">
        <title>The Natural Products Discovery Center: Release of the First 8490 Sequenced Strains for Exploring Actinobacteria Biosynthetic Diversity.</title>
        <authorList>
            <person name="Kalkreuter E."/>
            <person name="Kautsar S.A."/>
            <person name="Yang D."/>
            <person name="Bader C.D."/>
            <person name="Teijaro C.N."/>
            <person name="Fluegel L."/>
            <person name="Davis C.M."/>
            <person name="Simpson J.R."/>
            <person name="Lauterbach L."/>
            <person name="Steele A.D."/>
            <person name="Gui C."/>
            <person name="Meng S."/>
            <person name="Li G."/>
            <person name="Viehrig K."/>
            <person name="Ye F."/>
            <person name="Su P."/>
            <person name="Kiefer A.F."/>
            <person name="Nichols A."/>
            <person name="Cepeda A.J."/>
            <person name="Yan W."/>
            <person name="Fan B."/>
            <person name="Jiang Y."/>
            <person name="Adhikari A."/>
            <person name="Zheng C.-J."/>
            <person name="Schuster L."/>
            <person name="Cowan T.M."/>
            <person name="Smanski M.J."/>
            <person name="Chevrette M.G."/>
            <person name="De Carvalho L.P.S."/>
            <person name="Shen B."/>
        </authorList>
    </citation>
    <scope>NUCLEOTIDE SEQUENCE [LARGE SCALE GENOMIC DNA]</scope>
    <source>
        <strain evidence="1 2">NPDC019708</strain>
    </source>
</reference>
<evidence type="ECO:0000313" key="2">
    <source>
        <dbReference type="Proteomes" id="UP001550628"/>
    </source>
</evidence>
<sequence length="52" mass="5389">MTTALQATPIAAPATDMIVIDGNLISGRPLDHLPAFCQAVVQHFAKTRAGAS</sequence>
<gene>
    <name evidence="1" type="ORF">ABZ510_30135</name>
</gene>
<evidence type="ECO:0000313" key="1">
    <source>
        <dbReference type="EMBL" id="MEU1956097.1"/>
    </source>
</evidence>